<dbReference type="HOGENOM" id="CLU_3246129_0_0_5"/>
<gene>
    <name evidence="1" type="ORF">HMPREF9696_04104</name>
</gene>
<evidence type="ECO:0000313" key="2">
    <source>
        <dbReference type="Proteomes" id="UP000001095"/>
    </source>
</evidence>
<sequence length="42" mass="4806">MFKLACIFASYRPLRKMDGRRVSAIGASRGKGWFPKAGLFWK</sequence>
<organism evidence="1 2">
    <name type="scientific">Afipia clevelandensis ATCC 49720</name>
    <dbReference type="NCBI Taxonomy" id="883079"/>
    <lineage>
        <taxon>Bacteria</taxon>
        <taxon>Pseudomonadati</taxon>
        <taxon>Pseudomonadota</taxon>
        <taxon>Alphaproteobacteria</taxon>
        <taxon>Hyphomicrobiales</taxon>
        <taxon>Nitrobacteraceae</taxon>
        <taxon>Afipia</taxon>
    </lineage>
</organism>
<dbReference type="AlphaFoldDB" id="K8P0C3"/>
<dbReference type="Proteomes" id="UP000001095">
    <property type="component" value="Unassembled WGS sequence"/>
</dbReference>
<name>K8P0C3_9BRAD</name>
<dbReference type="EMBL" id="AGWY01000018">
    <property type="protein sequence ID" value="EKS31883.1"/>
    <property type="molecule type" value="Genomic_DNA"/>
</dbReference>
<protein>
    <submittedName>
        <fullName evidence="1">Uncharacterized protein</fullName>
    </submittedName>
</protein>
<evidence type="ECO:0000313" key="1">
    <source>
        <dbReference type="EMBL" id="EKS31883.1"/>
    </source>
</evidence>
<comment type="caution">
    <text evidence="1">The sequence shown here is derived from an EMBL/GenBank/DDBJ whole genome shotgun (WGS) entry which is preliminary data.</text>
</comment>
<reference evidence="1 2" key="1">
    <citation type="submission" date="2012-04" db="EMBL/GenBank/DDBJ databases">
        <title>The Genome Sequence of Afipia clevelandensis ATCC 49720.</title>
        <authorList>
            <consortium name="The Broad Institute Genome Sequencing Platform"/>
            <person name="Earl A."/>
            <person name="Ward D."/>
            <person name="Feldgarden M."/>
            <person name="Gevers D."/>
            <person name="Huys G."/>
            <person name="Walker B."/>
            <person name="Young S.K."/>
            <person name="Zeng Q."/>
            <person name="Gargeya S."/>
            <person name="Fitzgerald M."/>
            <person name="Haas B."/>
            <person name="Abouelleil A."/>
            <person name="Alvarado L."/>
            <person name="Arachchi H.M."/>
            <person name="Berlin A."/>
            <person name="Chapman S.B."/>
            <person name="Goldberg J."/>
            <person name="Griggs A."/>
            <person name="Gujja S."/>
            <person name="Hansen M."/>
            <person name="Howarth C."/>
            <person name="Imamovic A."/>
            <person name="Larimer J."/>
            <person name="McCowen C."/>
            <person name="Montmayeur A."/>
            <person name="Murphy C."/>
            <person name="Neiman D."/>
            <person name="Pearson M."/>
            <person name="Priest M."/>
            <person name="Roberts A."/>
            <person name="Saif S."/>
            <person name="Shea T."/>
            <person name="Sisk P."/>
            <person name="Sykes S."/>
            <person name="Wortman J."/>
            <person name="Nusbaum C."/>
            <person name="Birren B."/>
        </authorList>
    </citation>
    <scope>NUCLEOTIDE SEQUENCE [LARGE SCALE GENOMIC DNA]</scope>
    <source>
        <strain evidence="1 2">ATCC 49720</strain>
    </source>
</reference>
<accession>K8P0C3</accession>
<proteinExistence type="predicted"/>
<keyword evidence="2" id="KW-1185">Reference proteome</keyword>